<reference evidence="1 2" key="1">
    <citation type="submission" date="2016-01" db="EMBL/GenBank/DDBJ databases">
        <authorList>
            <person name="Mitreva M."/>
            <person name="Pepin K.H."/>
            <person name="Mihindukulasuriya K.A."/>
            <person name="Fulton R."/>
            <person name="Fronick C."/>
            <person name="O'Laughlin M."/>
            <person name="Miner T."/>
            <person name="Herter B."/>
            <person name="Rosa B.A."/>
            <person name="Cordes M."/>
            <person name="Tomlinson C."/>
            <person name="Wollam A."/>
            <person name="Palsikar V.B."/>
            <person name="Mardis E.R."/>
            <person name="Wilson R.K."/>
        </authorList>
    </citation>
    <scope>NUCLEOTIDE SEQUENCE [LARGE SCALE GENOMIC DNA]</scope>
    <source>
        <strain evidence="1 2">DNF00696</strain>
    </source>
</reference>
<organism evidence="1 2">
    <name type="scientific">Varibaculum cambriense</name>
    <dbReference type="NCBI Taxonomy" id="184870"/>
    <lineage>
        <taxon>Bacteria</taxon>
        <taxon>Bacillati</taxon>
        <taxon>Actinomycetota</taxon>
        <taxon>Actinomycetes</taxon>
        <taxon>Actinomycetales</taxon>
        <taxon>Actinomycetaceae</taxon>
        <taxon>Varibaculum</taxon>
    </lineage>
</organism>
<gene>
    <name evidence="1" type="ORF">HMPREF1862_00127</name>
</gene>
<accession>A0AB34X4V2</accession>
<protein>
    <submittedName>
        <fullName evidence="1">Uncharacterized protein</fullName>
    </submittedName>
</protein>
<dbReference type="Proteomes" id="UP000070572">
    <property type="component" value="Unassembled WGS sequence"/>
</dbReference>
<name>A0AB34X4V2_9ACTO</name>
<dbReference type="AlphaFoldDB" id="A0AB34X4V2"/>
<comment type="caution">
    <text evidence="1">The sequence shown here is derived from an EMBL/GenBank/DDBJ whole genome shotgun (WGS) entry which is preliminary data.</text>
</comment>
<evidence type="ECO:0000313" key="2">
    <source>
        <dbReference type="Proteomes" id="UP000070572"/>
    </source>
</evidence>
<evidence type="ECO:0000313" key="1">
    <source>
        <dbReference type="EMBL" id="KXB82063.1"/>
    </source>
</evidence>
<sequence length="66" mass="7862">MLAAPTDPRMDFLQRPHQPLRFTQFNQHMLLIPDSRYLLHTMSRRRHLLTIRGSRLLVEKLNRGGL</sequence>
<proteinExistence type="predicted"/>
<dbReference type="EMBL" id="LSDN01000003">
    <property type="protein sequence ID" value="KXB82063.1"/>
    <property type="molecule type" value="Genomic_DNA"/>
</dbReference>